<evidence type="ECO:0000313" key="2">
    <source>
        <dbReference type="EMBL" id="KAF5943612.1"/>
    </source>
</evidence>
<dbReference type="Proteomes" id="UP000593564">
    <property type="component" value="Unassembled WGS sequence"/>
</dbReference>
<keyword evidence="3" id="KW-1185">Reference proteome</keyword>
<sequence>MVRINWHVSTNYRAGWTARITLFNWEEINFEDWFVVVQLKQKGSPGFQRAYSFNGTNTFFLQGLPGLTYLIGVTNGSNPKKDPRVPGKQQTTISFTKINIPSLKISLGDGFPSKVYFNEEQYQLPSRFLTENGNQRHVNLASTVSAILVTILVWTNRRR</sequence>
<gene>
    <name evidence="2" type="ORF">HYC85_017689</name>
</gene>
<name>A0A7J7GS48_CAMSI</name>
<dbReference type="EMBL" id="JACBKZ010000008">
    <property type="protein sequence ID" value="KAF5943612.1"/>
    <property type="molecule type" value="Genomic_DNA"/>
</dbReference>
<dbReference type="PANTHER" id="PTHR31052:SF12">
    <property type="entry name" value="COBRA-LIKE PROTEIN 7"/>
    <property type="match status" value="1"/>
</dbReference>
<evidence type="ECO:0000313" key="3">
    <source>
        <dbReference type="Proteomes" id="UP000593564"/>
    </source>
</evidence>
<dbReference type="AlphaFoldDB" id="A0A7J7GS48"/>
<accession>A0A7J7GS48</accession>
<comment type="caution">
    <text evidence="2">The sequence shown here is derived from an EMBL/GenBank/DDBJ whole genome shotgun (WGS) entry which is preliminary data.</text>
</comment>
<evidence type="ECO:0000259" key="1">
    <source>
        <dbReference type="Pfam" id="PF25079"/>
    </source>
</evidence>
<proteinExistence type="predicted"/>
<feature type="domain" description="COBRA C-terminal" evidence="1">
    <location>
        <begin position="2"/>
        <end position="128"/>
    </location>
</feature>
<dbReference type="Pfam" id="PF25079">
    <property type="entry name" value="COB_C"/>
    <property type="match status" value="1"/>
</dbReference>
<dbReference type="InterPro" id="IPR056900">
    <property type="entry name" value="COB_C"/>
</dbReference>
<dbReference type="PANTHER" id="PTHR31052">
    <property type="entry name" value="COBRA-LIKE PROTEIN 7"/>
    <property type="match status" value="1"/>
</dbReference>
<protein>
    <recommendedName>
        <fullName evidence="1">COBRA C-terminal domain-containing protein</fullName>
    </recommendedName>
</protein>
<organism evidence="2 3">
    <name type="scientific">Camellia sinensis</name>
    <name type="common">Tea plant</name>
    <name type="synonym">Thea sinensis</name>
    <dbReference type="NCBI Taxonomy" id="4442"/>
    <lineage>
        <taxon>Eukaryota</taxon>
        <taxon>Viridiplantae</taxon>
        <taxon>Streptophyta</taxon>
        <taxon>Embryophyta</taxon>
        <taxon>Tracheophyta</taxon>
        <taxon>Spermatophyta</taxon>
        <taxon>Magnoliopsida</taxon>
        <taxon>eudicotyledons</taxon>
        <taxon>Gunneridae</taxon>
        <taxon>Pentapetalae</taxon>
        <taxon>asterids</taxon>
        <taxon>Ericales</taxon>
        <taxon>Theaceae</taxon>
        <taxon>Camellia</taxon>
    </lineage>
</organism>
<reference evidence="2 3" key="2">
    <citation type="submission" date="2020-07" db="EMBL/GenBank/DDBJ databases">
        <title>Genome assembly of wild tea tree DASZ reveals pedigree and selection history of tea varieties.</title>
        <authorList>
            <person name="Zhang W."/>
        </authorList>
    </citation>
    <scope>NUCLEOTIDE SEQUENCE [LARGE SCALE GENOMIC DNA]</scope>
    <source>
        <strain evidence="3">cv. G240</strain>
        <tissue evidence="2">Leaf</tissue>
    </source>
</reference>
<reference evidence="3" key="1">
    <citation type="journal article" date="2020" name="Nat. Commun.">
        <title>Genome assembly of wild tea tree DASZ reveals pedigree and selection history of tea varieties.</title>
        <authorList>
            <person name="Zhang W."/>
            <person name="Zhang Y."/>
            <person name="Qiu H."/>
            <person name="Guo Y."/>
            <person name="Wan H."/>
            <person name="Zhang X."/>
            <person name="Scossa F."/>
            <person name="Alseekh S."/>
            <person name="Zhang Q."/>
            <person name="Wang P."/>
            <person name="Xu L."/>
            <person name="Schmidt M.H."/>
            <person name="Jia X."/>
            <person name="Li D."/>
            <person name="Zhu A."/>
            <person name="Guo F."/>
            <person name="Chen W."/>
            <person name="Ni D."/>
            <person name="Usadel B."/>
            <person name="Fernie A.R."/>
            <person name="Wen W."/>
        </authorList>
    </citation>
    <scope>NUCLEOTIDE SEQUENCE [LARGE SCALE GENOMIC DNA]</scope>
    <source>
        <strain evidence="3">cv. G240</strain>
    </source>
</reference>